<feature type="transmembrane region" description="Helical" evidence="2">
    <location>
        <begin position="92"/>
        <end position="112"/>
    </location>
</feature>
<dbReference type="RefSeq" id="WP_309718423.1">
    <property type="nucleotide sequence ID" value="NZ_JARWAM010000004.1"/>
</dbReference>
<evidence type="ECO:0000256" key="1">
    <source>
        <dbReference type="SAM" id="MobiDB-lite"/>
    </source>
</evidence>
<sequence>MLISDSIPLLWLIYAVLSLVVLATGYMAIRFLPRLPRLVIVGAVAGALWMPTRFRLPLLEEGEFYSGFAPSVVIAGITFLQRDVSTMTTALILLVLGIGLGTLAGVALWWFGRGDAPVEARKSPPERPERPPATERREPVIG</sequence>
<reference evidence="3 4" key="1">
    <citation type="submission" date="2023-04" db="EMBL/GenBank/DDBJ databases">
        <title>A long-awaited taxogenomic arrangement of the family Halomonadaceae.</title>
        <authorList>
            <person name="De La Haba R."/>
            <person name="Chuvochina M."/>
            <person name="Wittouck S."/>
            <person name="Arahal D.R."/>
            <person name="Sanchez-Porro C."/>
            <person name="Hugenholtz P."/>
            <person name="Ventosa A."/>
        </authorList>
    </citation>
    <scope>NUCLEOTIDE SEQUENCE [LARGE SCALE GENOMIC DNA]</scope>
    <source>
        <strain evidence="3 4">DSM 26770</strain>
    </source>
</reference>
<proteinExistence type="predicted"/>
<feature type="region of interest" description="Disordered" evidence="1">
    <location>
        <begin position="117"/>
        <end position="142"/>
    </location>
</feature>
<keyword evidence="2" id="KW-1133">Transmembrane helix</keyword>
<dbReference type="EMBL" id="JARWAM010000004">
    <property type="protein sequence ID" value="MDR5904858.1"/>
    <property type="molecule type" value="Genomic_DNA"/>
</dbReference>
<feature type="transmembrane region" description="Helical" evidence="2">
    <location>
        <begin position="6"/>
        <end position="28"/>
    </location>
</feature>
<evidence type="ECO:0000313" key="3">
    <source>
        <dbReference type="EMBL" id="MDR5904858.1"/>
    </source>
</evidence>
<comment type="caution">
    <text evidence="3">The sequence shown here is derived from an EMBL/GenBank/DDBJ whole genome shotgun (WGS) entry which is preliminary data.</text>
</comment>
<protein>
    <submittedName>
        <fullName evidence="3">Uncharacterized protein</fullName>
    </submittedName>
</protein>
<keyword evidence="2" id="KW-0472">Membrane</keyword>
<keyword evidence="2" id="KW-0812">Transmembrane</keyword>
<accession>A0ABU1HBM3</accession>
<dbReference type="Proteomes" id="UP001251374">
    <property type="component" value="Unassembled WGS sequence"/>
</dbReference>
<keyword evidence="4" id="KW-1185">Reference proteome</keyword>
<gene>
    <name evidence="3" type="ORF">QC821_06180</name>
</gene>
<evidence type="ECO:0000313" key="4">
    <source>
        <dbReference type="Proteomes" id="UP001251374"/>
    </source>
</evidence>
<name>A0ABU1HBM3_9GAMM</name>
<evidence type="ECO:0000256" key="2">
    <source>
        <dbReference type="SAM" id="Phobius"/>
    </source>
</evidence>
<organism evidence="3 4">
    <name type="scientific">Franzmannia qiaohouensis</name>
    <dbReference type="NCBI Taxonomy" id="1329370"/>
    <lineage>
        <taxon>Bacteria</taxon>
        <taxon>Pseudomonadati</taxon>
        <taxon>Pseudomonadota</taxon>
        <taxon>Gammaproteobacteria</taxon>
        <taxon>Oceanospirillales</taxon>
        <taxon>Halomonadaceae</taxon>
        <taxon>Franzmannia</taxon>
    </lineage>
</organism>